<keyword evidence="7 9" id="KW-0378">Hydrolase</keyword>
<dbReference type="Proteomes" id="UP000481030">
    <property type="component" value="Unassembled WGS sequence"/>
</dbReference>
<keyword evidence="8" id="KW-0720">Serine protease</keyword>
<dbReference type="InterPro" id="IPR005320">
    <property type="entry name" value="Peptidase_S51"/>
</dbReference>
<dbReference type="EMBL" id="WBOS01000004">
    <property type="protein sequence ID" value="KAB2336181.1"/>
    <property type="molecule type" value="Genomic_DNA"/>
</dbReference>
<proteinExistence type="inferred from homology"/>
<evidence type="ECO:0000256" key="3">
    <source>
        <dbReference type="ARBA" id="ARBA00006534"/>
    </source>
</evidence>
<gene>
    <name evidence="9" type="ORF">F7731_11825</name>
</gene>
<dbReference type="EC" id="3.4.15.6" evidence="4"/>
<dbReference type="PANTHER" id="PTHR36175:SF1">
    <property type="entry name" value="CYANOPHYCINASE"/>
    <property type="match status" value="1"/>
</dbReference>
<evidence type="ECO:0000256" key="5">
    <source>
        <dbReference type="ARBA" id="ARBA00015719"/>
    </source>
</evidence>
<dbReference type="GO" id="GO:0006508">
    <property type="term" value="P:proteolysis"/>
    <property type="evidence" value="ECO:0007669"/>
    <property type="project" value="UniProtKB-KW"/>
</dbReference>
<keyword evidence="6" id="KW-0645">Protease</keyword>
<sequence length="445" mass="49064">MNKKLEGLRLRKLSIICVLVLTIFAITISSFDVEAAENNKNVSKNAGSLVIVGGALDSDNEAVYMKYLTLAQQYKGKSLKDVKIAIIPAASAEPIGSANAYKEDFIQYGVPAENVYTAPIAVIDDPSTKDVDESTWKNNGNSAEIAKKIEEVDAIWFVGGDQLRHVKTLVTPDGKDTVVLNAIRKIYENGAVLGGSSAGAAIMSNPMIANGTSVSALTEGVHLLKNFDQEVDNDQLFLTTGFGFFPHGIVDQHFLQRGRFGRLLVATQYNKTRYGFGIDENSAMVYYGADDSIEVVGESGLLIVDLQEAKTPKSKRFAMNNVTMHYLEKGDRFNVTAGTFELNKKHETTKGIEYYSKNPMATDIFGAQKLKKVLTEDLIDNEAKKAEAIWFDMEDDKKGIGFKFTFRKTNKTEGFWGRIDKVGSYAALNVQMDVEPITIKIQLDK</sequence>
<dbReference type="NCBIfam" id="TIGR02069">
    <property type="entry name" value="cyanophycinase"/>
    <property type="match status" value="1"/>
</dbReference>
<dbReference type="Gene3D" id="3.40.50.880">
    <property type="match status" value="1"/>
</dbReference>
<comment type="caution">
    <text evidence="9">The sequence shown here is derived from an EMBL/GenBank/DDBJ whole genome shotgun (WGS) entry which is preliminary data.</text>
</comment>
<keyword evidence="9" id="KW-0121">Carboxypeptidase</keyword>
<dbReference type="CDD" id="cd03145">
    <property type="entry name" value="GAT1_cyanophycinase"/>
    <property type="match status" value="1"/>
</dbReference>
<comment type="function">
    <text evidence="2">Exopeptidase that catalyzes the hydrolytic cleavage of multi-L-arginyl-poly-L-aspartic acid (cyanophycin; a water-insoluble reserve polymer) into aspartate-arginine dipeptides.</text>
</comment>
<accession>A0A6L3V4Y8</accession>
<evidence type="ECO:0000256" key="1">
    <source>
        <dbReference type="ARBA" id="ARBA00001092"/>
    </source>
</evidence>
<dbReference type="GO" id="GO:0008241">
    <property type="term" value="F:peptidyl-dipeptidase activity"/>
    <property type="evidence" value="ECO:0007669"/>
    <property type="project" value="UniProtKB-EC"/>
</dbReference>
<comment type="similarity">
    <text evidence="3">Belongs to the peptidase S51 family.</text>
</comment>
<dbReference type="GO" id="GO:0004180">
    <property type="term" value="F:carboxypeptidase activity"/>
    <property type="evidence" value="ECO:0007669"/>
    <property type="project" value="UniProtKB-KW"/>
</dbReference>
<evidence type="ECO:0000256" key="6">
    <source>
        <dbReference type="ARBA" id="ARBA00022670"/>
    </source>
</evidence>
<comment type="catalytic activity">
    <reaction evidence="1">
        <text>[L-4-(L-arginin-2-N-yl)aspartate](n) + H2O = [L-4-(L-arginin-2-N-yl)aspartate](n-1) + L-4-(L-arginin-2-N-yl)aspartate</text>
        <dbReference type="Rhea" id="RHEA:12845"/>
        <dbReference type="Rhea" id="RHEA-COMP:13728"/>
        <dbReference type="Rhea" id="RHEA-COMP:13734"/>
        <dbReference type="ChEBI" id="CHEBI:15377"/>
        <dbReference type="ChEBI" id="CHEBI:137986"/>
        <dbReference type="ChEBI" id="CHEBI:137991"/>
        <dbReference type="EC" id="3.4.15.6"/>
    </reaction>
</comment>
<evidence type="ECO:0000256" key="8">
    <source>
        <dbReference type="ARBA" id="ARBA00022825"/>
    </source>
</evidence>
<dbReference type="PANTHER" id="PTHR36175">
    <property type="entry name" value="CYANOPHYCINASE"/>
    <property type="match status" value="1"/>
</dbReference>
<name>A0A6L3V4Y8_9BACI</name>
<evidence type="ECO:0000313" key="9">
    <source>
        <dbReference type="EMBL" id="KAB2336181.1"/>
    </source>
</evidence>
<dbReference type="AlphaFoldDB" id="A0A6L3V4Y8"/>
<dbReference type="InterPro" id="IPR011811">
    <property type="entry name" value="Peptidase_S51_cyanophycinase"/>
</dbReference>
<evidence type="ECO:0000256" key="4">
    <source>
        <dbReference type="ARBA" id="ARBA00013115"/>
    </source>
</evidence>
<organism evidence="9 10">
    <name type="scientific">Cytobacillus depressus</name>
    <dbReference type="NCBI Taxonomy" id="1602942"/>
    <lineage>
        <taxon>Bacteria</taxon>
        <taxon>Bacillati</taxon>
        <taxon>Bacillota</taxon>
        <taxon>Bacilli</taxon>
        <taxon>Bacillales</taxon>
        <taxon>Bacillaceae</taxon>
        <taxon>Cytobacillus</taxon>
    </lineage>
</organism>
<reference evidence="9 10" key="1">
    <citation type="journal article" date="2016" name="Antonie Van Leeuwenhoek">
        <title>Bacillus depressus sp. nov., isolated from soil of a sunflower field.</title>
        <authorList>
            <person name="Wei X."/>
            <person name="Xin D."/>
            <person name="Xin Y."/>
            <person name="Zhang H."/>
            <person name="Wang T."/>
            <person name="Zhang J."/>
        </authorList>
    </citation>
    <scope>NUCLEOTIDE SEQUENCE [LARGE SCALE GENOMIC DNA]</scope>
    <source>
        <strain evidence="9 10">BZ1</strain>
    </source>
</reference>
<dbReference type="SUPFAM" id="SSF52317">
    <property type="entry name" value="Class I glutamine amidotransferase-like"/>
    <property type="match status" value="1"/>
</dbReference>
<dbReference type="GO" id="GO:0008236">
    <property type="term" value="F:serine-type peptidase activity"/>
    <property type="evidence" value="ECO:0007669"/>
    <property type="project" value="UniProtKB-KW"/>
</dbReference>
<keyword evidence="10" id="KW-1185">Reference proteome</keyword>
<evidence type="ECO:0000256" key="2">
    <source>
        <dbReference type="ARBA" id="ARBA00002039"/>
    </source>
</evidence>
<protein>
    <recommendedName>
        <fullName evidence="5">Cyanophycinase</fullName>
        <ecNumber evidence="4">3.4.15.6</ecNumber>
    </recommendedName>
</protein>
<evidence type="ECO:0000313" key="10">
    <source>
        <dbReference type="Proteomes" id="UP000481030"/>
    </source>
</evidence>
<dbReference type="InterPro" id="IPR029062">
    <property type="entry name" value="Class_I_gatase-like"/>
</dbReference>
<evidence type="ECO:0000256" key="7">
    <source>
        <dbReference type="ARBA" id="ARBA00022801"/>
    </source>
</evidence>
<dbReference type="Pfam" id="PF03575">
    <property type="entry name" value="Peptidase_S51"/>
    <property type="match status" value="1"/>
</dbReference>
<dbReference type="OrthoDB" id="9799980at2"/>